<protein>
    <submittedName>
        <fullName evidence="3">Putative dehydrogenase</fullName>
    </submittedName>
</protein>
<evidence type="ECO:0000259" key="2">
    <source>
        <dbReference type="Pfam" id="PF22725"/>
    </source>
</evidence>
<feature type="domain" description="GFO/IDH/MocA-like oxidoreductase" evidence="2">
    <location>
        <begin position="135"/>
        <end position="259"/>
    </location>
</feature>
<dbReference type="AlphaFoldDB" id="A0A2P8E720"/>
<dbReference type="OrthoDB" id="9792085at2"/>
<accession>A0A2P8E720</accession>
<proteinExistence type="predicted"/>
<dbReference type="Proteomes" id="UP000243528">
    <property type="component" value="Unassembled WGS sequence"/>
</dbReference>
<dbReference type="InterPro" id="IPR051317">
    <property type="entry name" value="Gfo/Idh/MocA_oxidoreduct"/>
</dbReference>
<dbReference type="InterPro" id="IPR036291">
    <property type="entry name" value="NAD(P)-bd_dom_sf"/>
</dbReference>
<dbReference type="PANTHER" id="PTHR43708:SF8">
    <property type="entry name" value="OXIDOREDUCTASE"/>
    <property type="match status" value="1"/>
</dbReference>
<dbReference type="Gene3D" id="3.40.50.720">
    <property type="entry name" value="NAD(P)-binding Rossmann-like Domain"/>
    <property type="match status" value="1"/>
</dbReference>
<dbReference type="InterPro" id="IPR000683">
    <property type="entry name" value="Gfo/Idh/MocA-like_OxRdtase_N"/>
</dbReference>
<dbReference type="InterPro" id="IPR055170">
    <property type="entry name" value="GFO_IDH_MocA-like_dom"/>
</dbReference>
<evidence type="ECO:0000259" key="1">
    <source>
        <dbReference type="Pfam" id="PF01408"/>
    </source>
</evidence>
<dbReference type="RefSeq" id="WP_129710869.1">
    <property type="nucleotide sequence ID" value="NZ_ML142899.1"/>
</dbReference>
<dbReference type="Pfam" id="PF01408">
    <property type="entry name" value="GFO_IDH_MocA"/>
    <property type="match status" value="1"/>
</dbReference>
<dbReference type="SUPFAM" id="SSF55347">
    <property type="entry name" value="Glyceraldehyde-3-phosphate dehydrogenase-like, C-terminal domain"/>
    <property type="match status" value="1"/>
</dbReference>
<evidence type="ECO:0000313" key="4">
    <source>
        <dbReference type="Proteomes" id="UP000243528"/>
    </source>
</evidence>
<comment type="caution">
    <text evidence="3">The sequence shown here is derived from an EMBL/GenBank/DDBJ whole genome shotgun (WGS) entry which is preliminary data.</text>
</comment>
<evidence type="ECO:0000313" key="3">
    <source>
        <dbReference type="EMBL" id="PSL05269.1"/>
    </source>
</evidence>
<organism evidence="3 4">
    <name type="scientific">Haloactinopolyspora alba</name>
    <dbReference type="NCBI Taxonomy" id="648780"/>
    <lineage>
        <taxon>Bacteria</taxon>
        <taxon>Bacillati</taxon>
        <taxon>Actinomycetota</taxon>
        <taxon>Actinomycetes</taxon>
        <taxon>Jiangellales</taxon>
        <taxon>Jiangellaceae</taxon>
        <taxon>Haloactinopolyspora</taxon>
    </lineage>
</organism>
<dbReference type="EMBL" id="PYGE01000004">
    <property type="protein sequence ID" value="PSL05269.1"/>
    <property type="molecule type" value="Genomic_DNA"/>
</dbReference>
<keyword evidence="4" id="KW-1185">Reference proteome</keyword>
<feature type="domain" description="Gfo/Idh/MocA-like oxidoreductase N-terminal" evidence="1">
    <location>
        <begin position="27"/>
        <end position="124"/>
    </location>
</feature>
<dbReference type="GO" id="GO:0000166">
    <property type="term" value="F:nucleotide binding"/>
    <property type="evidence" value="ECO:0007669"/>
    <property type="project" value="InterPro"/>
</dbReference>
<dbReference type="PANTHER" id="PTHR43708">
    <property type="entry name" value="CONSERVED EXPRESSED OXIDOREDUCTASE (EUROFUNG)"/>
    <property type="match status" value="1"/>
</dbReference>
<name>A0A2P8E720_9ACTN</name>
<gene>
    <name evidence="3" type="ORF">CLV30_104135</name>
</gene>
<dbReference type="SUPFAM" id="SSF51735">
    <property type="entry name" value="NAD(P)-binding Rossmann-fold domains"/>
    <property type="match status" value="1"/>
</dbReference>
<sequence length="362" mass="40201">MAEPVLRVAQLSFWFIHADEMCRRALAAPGVELAAVWDSDTARGERKAAQFGVDFEPVLARLLDRDDIDAVSMCAEPGRHPELVEAAAAAGKHVLIEKPIAGDVEGARRIVDAARTYGVQIMPAYNLRHHPLAARVKQLVDDGAVGDLVRVRKLHGHYLEYEAADYRADRIVTSWNDPVYERRDSLFFAGTHVSLWFEWMFGLPDSALCVRQTVVPGLPVEDNSTVLFRYPRFTGVSELSESLPAQQVATEIYGTDGAIVQLRGNLPSTRVFNQARTPLMIFDRRKDSWWVPDLPPHFLRHEDRYHSAGVFFEALRRGDPVPTSPEAGLRSIAMLVAAERAAASGREVHMAEILTAAEVTAA</sequence>
<reference evidence="3 4" key="1">
    <citation type="submission" date="2018-03" db="EMBL/GenBank/DDBJ databases">
        <title>Genomic Encyclopedia of Archaeal and Bacterial Type Strains, Phase II (KMG-II): from individual species to whole genera.</title>
        <authorList>
            <person name="Goeker M."/>
        </authorList>
    </citation>
    <scope>NUCLEOTIDE SEQUENCE [LARGE SCALE GENOMIC DNA]</scope>
    <source>
        <strain evidence="3 4">DSM 45211</strain>
    </source>
</reference>
<dbReference type="Gene3D" id="3.30.360.10">
    <property type="entry name" value="Dihydrodipicolinate Reductase, domain 2"/>
    <property type="match status" value="1"/>
</dbReference>
<dbReference type="Pfam" id="PF22725">
    <property type="entry name" value="GFO_IDH_MocA_C3"/>
    <property type="match status" value="1"/>
</dbReference>